<dbReference type="Gene3D" id="3.20.20.70">
    <property type="entry name" value="Aldolase class I"/>
    <property type="match status" value="1"/>
</dbReference>
<dbReference type="EMBL" id="JBFXLU010000004">
    <property type="protein sequence ID" value="KAL2857343.1"/>
    <property type="molecule type" value="Genomic_DNA"/>
</dbReference>
<evidence type="ECO:0000313" key="3">
    <source>
        <dbReference type="Proteomes" id="UP001610446"/>
    </source>
</evidence>
<name>A0ABR4KYK2_9EURO</name>
<proteinExistence type="predicted"/>
<dbReference type="PANTHER" id="PTHR22893:SF91">
    <property type="entry name" value="NADPH DEHYDROGENASE 2-RELATED"/>
    <property type="match status" value="1"/>
</dbReference>
<feature type="domain" description="NADH:flavin oxidoreductase/NADH oxidase N-terminal" evidence="1">
    <location>
        <begin position="4"/>
        <end position="333"/>
    </location>
</feature>
<dbReference type="InterPro" id="IPR001155">
    <property type="entry name" value="OxRdtase_FMN_N"/>
</dbReference>
<dbReference type="InterPro" id="IPR013785">
    <property type="entry name" value="Aldolase_TIM"/>
</dbReference>
<dbReference type="Pfam" id="PF00724">
    <property type="entry name" value="Oxidored_FMN"/>
    <property type="match status" value="1"/>
</dbReference>
<reference evidence="2 3" key="1">
    <citation type="submission" date="2024-07" db="EMBL/GenBank/DDBJ databases">
        <title>Section-level genome sequencing and comparative genomics of Aspergillus sections Usti and Cavernicolus.</title>
        <authorList>
            <consortium name="Lawrence Berkeley National Laboratory"/>
            <person name="Nybo J.L."/>
            <person name="Vesth T.C."/>
            <person name="Theobald S."/>
            <person name="Frisvad J.C."/>
            <person name="Larsen T.O."/>
            <person name="Kjaerboelling I."/>
            <person name="Rothschild-Mancinelli K."/>
            <person name="Lyhne E.K."/>
            <person name="Kogle M.E."/>
            <person name="Barry K."/>
            <person name="Clum A."/>
            <person name="Na H."/>
            <person name="Ledsgaard L."/>
            <person name="Lin J."/>
            <person name="Lipzen A."/>
            <person name="Kuo A."/>
            <person name="Riley R."/>
            <person name="Mondo S."/>
            <person name="Labutti K."/>
            <person name="Haridas S."/>
            <person name="Pangalinan J."/>
            <person name="Salamov A.A."/>
            <person name="Simmons B.A."/>
            <person name="Magnuson J.K."/>
            <person name="Chen J."/>
            <person name="Drula E."/>
            <person name="Henrissat B."/>
            <person name="Wiebenga A."/>
            <person name="Lubbers R.J."/>
            <person name="Gomes A.C."/>
            <person name="Makela M.R."/>
            <person name="Stajich J."/>
            <person name="Grigoriev I.V."/>
            <person name="Mortensen U.H."/>
            <person name="De Vries R.P."/>
            <person name="Baker S.E."/>
            <person name="Andersen M.R."/>
        </authorList>
    </citation>
    <scope>NUCLEOTIDE SEQUENCE [LARGE SCALE GENOMIC DNA]</scope>
    <source>
        <strain evidence="2 3">CBS 123904</strain>
    </source>
</reference>
<dbReference type="Proteomes" id="UP001610446">
    <property type="component" value="Unassembled WGS sequence"/>
</dbReference>
<evidence type="ECO:0000313" key="2">
    <source>
        <dbReference type="EMBL" id="KAL2857343.1"/>
    </source>
</evidence>
<keyword evidence="3" id="KW-1185">Reference proteome</keyword>
<sequence>MTRLFTPLRVGRVELSHRIAMAPMTRLRADDTNVPLPLVKEHYAQRASVPGTLLITEGTIITPQAGGFPNAPGIWNNAQIKAWKEVADAVHAKGSCIYMQLGALGRAASAEILNASGFDVVAPSDIPVTAEAPTPRPLTEGEIQSYIQYFVQAAHNAVAARFDGVEIHGANGYLIDQFTQDVTNKRTDKWGGSVENRARFALEVTRAVVEAIGSDRTAIRFSPYNTFQGMRMSDPQPQFAYLARELAALKLAYVHLVEPRADGEEIVETTDDLLFFLNAYQGAGPVVVAGGYQPALAREAVDHKYKDHDVVVAFGRPFTSNPDLPFRIKENVTLTSHDRSVLYLPKEPKGYNDWVFSPEFEEAVQVAA</sequence>
<protein>
    <submittedName>
        <fullName evidence="2">NADH:flavin oxidoreductase/NADH oxidase family protein</fullName>
    </submittedName>
</protein>
<dbReference type="SUPFAM" id="SSF51395">
    <property type="entry name" value="FMN-linked oxidoreductases"/>
    <property type="match status" value="1"/>
</dbReference>
<dbReference type="PANTHER" id="PTHR22893">
    <property type="entry name" value="NADH OXIDOREDUCTASE-RELATED"/>
    <property type="match status" value="1"/>
</dbReference>
<evidence type="ECO:0000259" key="1">
    <source>
        <dbReference type="Pfam" id="PF00724"/>
    </source>
</evidence>
<gene>
    <name evidence="2" type="ORF">BJY01DRAFT_202653</name>
</gene>
<dbReference type="CDD" id="cd02933">
    <property type="entry name" value="OYE_like_FMN"/>
    <property type="match status" value="1"/>
</dbReference>
<dbReference type="InterPro" id="IPR045247">
    <property type="entry name" value="Oye-like"/>
</dbReference>
<comment type="caution">
    <text evidence="2">The sequence shown here is derived from an EMBL/GenBank/DDBJ whole genome shotgun (WGS) entry which is preliminary data.</text>
</comment>
<accession>A0ABR4KYK2</accession>
<organism evidence="2 3">
    <name type="scientific">Aspergillus pseudoustus</name>
    <dbReference type="NCBI Taxonomy" id="1810923"/>
    <lineage>
        <taxon>Eukaryota</taxon>
        <taxon>Fungi</taxon>
        <taxon>Dikarya</taxon>
        <taxon>Ascomycota</taxon>
        <taxon>Pezizomycotina</taxon>
        <taxon>Eurotiomycetes</taxon>
        <taxon>Eurotiomycetidae</taxon>
        <taxon>Eurotiales</taxon>
        <taxon>Aspergillaceae</taxon>
        <taxon>Aspergillus</taxon>
        <taxon>Aspergillus subgen. Nidulantes</taxon>
    </lineage>
</organism>